<dbReference type="Proteomes" id="UP000811899">
    <property type="component" value="Unassembled WGS sequence"/>
</dbReference>
<comment type="caution">
    <text evidence="1">The sequence shown here is derived from an EMBL/GenBank/DDBJ whole genome shotgun (WGS) entry which is preliminary data.</text>
</comment>
<organism evidence="1 2">
    <name type="scientific">Geoanaerobacter pelophilus</name>
    <dbReference type="NCBI Taxonomy" id="60036"/>
    <lineage>
        <taxon>Bacteria</taxon>
        <taxon>Pseudomonadati</taxon>
        <taxon>Thermodesulfobacteriota</taxon>
        <taxon>Desulfuromonadia</taxon>
        <taxon>Geobacterales</taxon>
        <taxon>Geobacteraceae</taxon>
        <taxon>Geoanaerobacter</taxon>
    </lineage>
</organism>
<evidence type="ECO:0000313" key="1">
    <source>
        <dbReference type="EMBL" id="MBT0666070.1"/>
    </source>
</evidence>
<dbReference type="AlphaFoldDB" id="A0AAW4LBW3"/>
<sequence length="60" mass="6943">MSFEKTWYSLNEAIEKFGLEKGLILKWIEDGLVRAEEIDGKVERVNVDDLDLKVQEMTGI</sequence>
<reference evidence="1 2" key="1">
    <citation type="submission" date="2021-05" db="EMBL/GenBank/DDBJ databases">
        <title>The draft genome of Geobacter pelophilus DSM 12255.</title>
        <authorList>
            <person name="Xu Z."/>
            <person name="Masuda Y."/>
            <person name="Itoh H."/>
            <person name="Senoo K."/>
        </authorList>
    </citation>
    <scope>NUCLEOTIDE SEQUENCE [LARGE SCALE GENOMIC DNA]</scope>
    <source>
        <strain evidence="1 2">DSM 12255</strain>
    </source>
</reference>
<proteinExistence type="predicted"/>
<evidence type="ECO:0000313" key="2">
    <source>
        <dbReference type="Proteomes" id="UP000811899"/>
    </source>
</evidence>
<name>A0AAW4LBW3_9BACT</name>
<gene>
    <name evidence="1" type="ORF">KI809_17290</name>
</gene>
<accession>A0AAW4LBW3</accession>
<dbReference type="RefSeq" id="WP_214172837.1">
    <property type="nucleotide sequence ID" value="NZ_JAHCVJ010000008.1"/>
</dbReference>
<dbReference type="EMBL" id="JAHCVJ010000008">
    <property type="protein sequence ID" value="MBT0666070.1"/>
    <property type="molecule type" value="Genomic_DNA"/>
</dbReference>
<keyword evidence="2" id="KW-1185">Reference proteome</keyword>
<protein>
    <submittedName>
        <fullName evidence="1">MerR family transcriptional regulator</fullName>
    </submittedName>
</protein>